<organism evidence="2">
    <name type="scientific">Anopheles darlingi</name>
    <name type="common">Mosquito</name>
    <dbReference type="NCBI Taxonomy" id="43151"/>
    <lineage>
        <taxon>Eukaryota</taxon>
        <taxon>Metazoa</taxon>
        <taxon>Ecdysozoa</taxon>
        <taxon>Arthropoda</taxon>
        <taxon>Hexapoda</taxon>
        <taxon>Insecta</taxon>
        <taxon>Pterygota</taxon>
        <taxon>Neoptera</taxon>
        <taxon>Endopterygota</taxon>
        <taxon>Diptera</taxon>
        <taxon>Nematocera</taxon>
        <taxon>Culicoidea</taxon>
        <taxon>Culicidae</taxon>
        <taxon>Anophelinae</taxon>
        <taxon>Anopheles</taxon>
    </lineage>
</organism>
<accession>A0A2M4DSM7</accession>
<dbReference type="EMBL" id="GGFL01016040">
    <property type="protein sequence ID" value="MBW80218.1"/>
    <property type="molecule type" value="Transcribed_RNA"/>
</dbReference>
<feature type="chain" id="PRO_5014643359" evidence="1">
    <location>
        <begin position="28"/>
        <end position="72"/>
    </location>
</feature>
<dbReference type="AlphaFoldDB" id="A0A2M4DSM7"/>
<name>A0A2M4DSM7_ANODA</name>
<protein>
    <submittedName>
        <fullName evidence="2">Putative secreted protein</fullName>
    </submittedName>
</protein>
<keyword evidence="1" id="KW-0732">Signal</keyword>
<feature type="signal peptide" evidence="1">
    <location>
        <begin position="1"/>
        <end position="27"/>
    </location>
</feature>
<reference evidence="2" key="1">
    <citation type="submission" date="2018-01" db="EMBL/GenBank/DDBJ databases">
        <title>An insight into the sialome of Amazonian anophelines.</title>
        <authorList>
            <person name="Ribeiro J.M."/>
            <person name="Scarpassa V."/>
            <person name="Calvo E."/>
        </authorList>
    </citation>
    <scope>NUCLEOTIDE SEQUENCE</scope>
</reference>
<proteinExistence type="predicted"/>
<sequence length="72" mass="8153">MNYGVTSLAPALLRVLLLFVFKSLCRKEIYPTETHCNMFANSNGAPLSDIETRLEALTIKTTENFPRSLPHR</sequence>
<evidence type="ECO:0000313" key="2">
    <source>
        <dbReference type="EMBL" id="MBW80218.1"/>
    </source>
</evidence>
<evidence type="ECO:0000256" key="1">
    <source>
        <dbReference type="SAM" id="SignalP"/>
    </source>
</evidence>